<evidence type="ECO:0000256" key="3">
    <source>
        <dbReference type="SAM" id="Coils"/>
    </source>
</evidence>
<dbReference type="AlphaFoldDB" id="A0A7M5UWY6"/>
<feature type="region of interest" description="Disordered" evidence="4">
    <location>
        <begin position="181"/>
        <end position="229"/>
    </location>
</feature>
<dbReference type="PANTHER" id="PTHR12186:SF2">
    <property type="entry name" value="FGFR1 ONCOGENE PARTNER 2 HOMOLOG"/>
    <property type="match status" value="1"/>
</dbReference>
<evidence type="ECO:0000256" key="4">
    <source>
        <dbReference type="SAM" id="MobiDB-lite"/>
    </source>
</evidence>
<protein>
    <submittedName>
        <fullName evidence="5">Uncharacterized protein</fullName>
    </submittedName>
</protein>
<reference evidence="5" key="1">
    <citation type="submission" date="2021-01" db="UniProtKB">
        <authorList>
            <consortium name="EnsemblMetazoa"/>
        </authorList>
    </citation>
    <scope>IDENTIFICATION</scope>
</reference>
<feature type="compositionally biased region" description="Polar residues" evidence="4">
    <location>
        <begin position="181"/>
        <end position="202"/>
    </location>
</feature>
<name>A0A7M5UWY6_9CNID</name>
<dbReference type="InterPro" id="IPR008555">
    <property type="entry name" value="SIKE"/>
</dbReference>
<dbReference type="GeneID" id="136801899"/>
<dbReference type="OrthoDB" id="21214at2759"/>
<dbReference type="Proteomes" id="UP000594262">
    <property type="component" value="Unplaced"/>
</dbReference>
<dbReference type="RefSeq" id="XP_066914678.1">
    <property type="nucleotide sequence ID" value="XM_067058577.1"/>
</dbReference>
<feature type="region of interest" description="Disordered" evidence="4">
    <location>
        <begin position="361"/>
        <end position="382"/>
    </location>
</feature>
<feature type="compositionally biased region" description="Acidic residues" evidence="4">
    <location>
        <begin position="418"/>
        <end position="428"/>
    </location>
</feature>
<evidence type="ECO:0000313" key="6">
    <source>
        <dbReference type="Proteomes" id="UP000594262"/>
    </source>
</evidence>
<sequence>MDHFLNEAKRLVQRLQHHDNAVDILIGETTNLQNKLIAMRQYKDEVVKMNQSANHRPKSTLILGSQLENQRIQSLEQENRELSISLAEHQSALELIMNKYREQVVVMIKANGTNLALSPSFSQPSEKERQLNEQIAEMAYVMRQSASIDENHAAKEIETIRSLQVENDNLRQLLQISGQSLKQSNNETPPNDSAISSQSSLPTQPPVPKISQIQHQSIEEVDTKDSGIYDEEYSPNFDLFKKGKKRKPLNTSRHVDELENLFKMPSTLHKSPAPNEIDILENSFDKNSTNVKLEKENENQLEDLDQTDHQEEKQHQMYTVEALIENNISDKDDEDLQLTNGHLEENLLIDDLDALLEQEFDDADSDSEPSESHESNLNNDFKDVILNNSFQKKTDSSSKNKTQLDESDALKFLDDALDSSEENESDNDDNNRELSVDTTSLKENNNSKVHHEENSMSNTHSTLLKEEAAEAPDEMDVLDFLDNFDKEIEDDDCSETQSEAESEVTIIDTNQEDDTMALFDSVLEDDDSPLSEDEGND</sequence>
<feature type="compositionally biased region" description="Basic and acidic residues" evidence="4">
    <location>
        <begin position="217"/>
        <end position="227"/>
    </location>
</feature>
<dbReference type="Pfam" id="PF05769">
    <property type="entry name" value="SIKE"/>
    <property type="match status" value="1"/>
</dbReference>
<evidence type="ECO:0000256" key="1">
    <source>
        <dbReference type="ARBA" id="ARBA00005537"/>
    </source>
</evidence>
<keyword evidence="2 3" id="KW-0175">Coiled coil</keyword>
<accession>A0A7M5UWY6</accession>
<evidence type="ECO:0000313" key="5">
    <source>
        <dbReference type="EnsemblMetazoa" id="CLYHEMP007194.1"/>
    </source>
</evidence>
<proteinExistence type="inferred from homology"/>
<organism evidence="5 6">
    <name type="scientific">Clytia hemisphaerica</name>
    <dbReference type="NCBI Taxonomy" id="252671"/>
    <lineage>
        <taxon>Eukaryota</taxon>
        <taxon>Metazoa</taxon>
        <taxon>Cnidaria</taxon>
        <taxon>Hydrozoa</taxon>
        <taxon>Hydroidolina</taxon>
        <taxon>Leptothecata</taxon>
        <taxon>Obeliida</taxon>
        <taxon>Clytiidae</taxon>
        <taxon>Clytia</taxon>
    </lineage>
</organism>
<dbReference type="EnsemblMetazoa" id="CLYHEMT007194.1">
    <property type="protein sequence ID" value="CLYHEMP007194.1"/>
    <property type="gene ID" value="CLYHEMG007194"/>
</dbReference>
<feature type="region of interest" description="Disordered" evidence="4">
    <location>
        <begin position="418"/>
        <end position="471"/>
    </location>
</feature>
<comment type="similarity">
    <text evidence="1">Belongs to the SIKE family.</text>
</comment>
<feature type="coiled-coil region" evidence="3">
    <location>
        <begin position="65"/>
        <end position="92"/>
    </location>
</feature>
<keyword evidence="6" id="KW-1185">Reference proteome</keyword>
<dbReference type="PANTHER" id="PTHR12186">
    <property type="entry name" value="SIKE FAMILY MEMBER"/>
    <property type="match status" value="1"/>
</dbReference>
<evidence type="ECO:0000256" key="2">
    <source>
        <dbReference type="ARBA" id="ARBA00023054"/>
    </source>
</evidence>
<feature type="compositionally biased region" description="Polar residues" evidence="4">
    <location>
        <begin position="436"/>
        <end position="447"/>
    </location>
</feature>